<dbReference type="Pfam" id="PF05746">
    <property type="entry name" value="DALR_1"/>
    <property type="match status" value="1"/>
</dbReference>
<dbReference type="GO" id="GO:0004814">
    <property type="term" value="F:arginine-tRNA ligase activity"/>
    <property type="evidence" value="ECO:0007669"/>
    <property type="project" value="UniProtKB-UniRule"/>
</dbReference>
<dbReference type="HAMAP" id="MF_00123">
    <property type="entry name" value="Arg_tRNA_synth"/>
    <property type="match status" value="1"/>
</dbReference>
<dbReference type="SMART" id="SM01016">
    <property type="entry name" value="Arg_tRNA_synt_N"/>
    <property type="match status" value="1"/>
</dbReference>
<dbReference type="AlphaFoldDB" id="F8E7J7"/>
<keyword evidence="8 11" id="KW-0648">Protein biosynthesis</keyword>
<comment type="subcellular location">
    <subcellularLocation>
        <location evidence="1 11">Cytoplasm</location>
    </subcellularLocation>
</comment>
<reference evidence="16" key="2">
    <citation type="submission" date="2011-06" db="EMBL/GenBank/DDBJ databases">
        <title>The complete genome of Flexistipes sinusarabici DSM 4947.</title>
        <authorList>
            <person name="Lucas S."/>
            <person name="Han J."/>
            <person name="Lapidus A."/>
            <person name="Bruce D."/>
            <person name="Goodwin L."/>
            <person name="Pitluck S."/>
            <person name="Peters L."/>
            <person name="Kyrpides N."/>
            <person name="Mavromatis K."/>
            <person name="Ivanova N."/>
            <person name="Mikhailova N."/>
            <person name="Chertkov O."/>
            <person name="Detter J.C."/>
            <person name="Tapia R."/>
            <person name="Han C."/>
            <person name="Land M."/>
            <person name="Hauser L."/>
            <person name="Markowitz V."/>
            <person name="Cheng J.-F."/>
            <person name="Hugenholtz P."/>
            <person name="Woyke T."/>
            <person name="Wu D."/>
            <person name="Spring S."/>
            <person name="Schroeder M."/>
            <person name="Brambilla E."/>
            <person name="Klenk H.-P."/>
            <person name="Eisen J.A."/>
        </authorList>
    </citation>
    <scope>NUCLEOTIDE SEQUENCE [LARGE SCALE GENOMIC DNA]</scope>
    <source>
        <strain evidence="16">DSM 4947 / MAS 10</strain>
    </source>
</reference>
<sequence>MKEVVRKKISEAAGKIYDGEIDSLNYTVEIPKKSENGDFATNVAFLLAKELRKAPAKIAEDILSHLDESFFHKVEIAGGGFINFFISYKQFHNFLLNILENEDNLTEKTKNPLKIQVEFVSANPTGPLHVGHGRGASYGDSLARILSAAGHEVYREYYVNDAGNQMNNLAKSIYARYSDLTGGDYPFPEDGYRGEYIIEIAERLKSEFGGSLLSKDEDDALSICLDQGKSFILNEIKDDLRDFNVEFDNWFSEQSLYDEGKVEDTLNFLKGKDKIYEADSALWFKSTEYNDDKDRVLRKSDGELTYFASDIAYHRDKFERGFDKVIDVWGADHHGYVDRMKAAVNAIGRDENDLYVALVQMVSLIKDGSKISMSTRAGQFVTLKWLVDEVGASAARFFYLMRDINSQFEFDIDLAKSKTSDNPVYYVQYGHARVCSLFAKLKEKGISVSVGKNIERLDRKDEIEIIKKMYDFRNVLNQAATNYQPHRIVYYLQELAGLLHSYYYTTPIIVEDDKELTNARITLCKGIAIVIRYALNLLGIKAVERM</sequence>
<evidence type="ECO:0000256" key="3">
    <source>
        <dbReference type="ARBA" id="ARBA00011245"/>
    </source>
</evidence>
<accession>F8E7J7</accession>
<dbReference type="KEGG" id="fsi:Flexsi_1333"/>
<dbReference type="InterPro" id="IPR009080">
    <property type="entry name" value="tRNAsynth_Ia_anticodon-bd"/>
</dbReference>
<evidence type="ECO:0000313" key="16">
    <source>
        <dbReference type="Proteomes" id="UP000006621"/>
    </source>
</evidence>
<dbReference type="OrthoDB" id="9803211at2"/>
<dbReference type="GO" id="GO:0005737">
    <property type="term" value="C:cytoplasm"/>
    <property type="evidence" value="ECO:0007669"/>
    <property type="project" value="UniProtKB-SubCell"/>
</dbReference>
<dbReference type="CDD" id="cd00671">
    <property type="entry name" value="ArgRS_core"/>
    <property type="match status" value="1"/>
</dbReference>
<dbReference type="GO" id="GO:0005524">
    <property type="term" value="F:ATP binding"/>
    <property type="evidence" value="ECO:0007669"/>
    <property type="project" value="UniProtKB-UniRule"/>
</dbReference>
<evidence type="ECO:0000256" key="5">
    <source>
        <dbReference type="ARBA" id="ARBA00022598"/>
    </source>
</evidence>
<dbReference type="InterPro" id="IPR001278">
    <property type="entry name" value="Arg-tRNA-ligase"/>
</dbReference>
<evidence type="ECO:0000256" key="6">
    <source>
        <dbReference type="ARBA" id="ARBA00022741"/>
    </source>
</evidence>
<keyword evidence="4 11" id="KW-0963">Cytoplasm</keyword>
<dbReference type="FunFam" id="1.10.730.10:FF:000008">
    <property type="entry name" value="Arginine--tRNA ligase"/>
    <property type="match status" value="1"/>
</dbReference>
<keyword evidence="16" id="KW-1185">Reference proteome</keyword>
<dbReference type="NCBIfam" id="TIGR00456">
    <property type="entry name" value="argS"/>
    <property type="match status" value="1"/>
</dbReference>
<evidence type="ECO:0000256" key="10">
    <source>
        <dbReference type="ARBA" id="ARBA00049339"/>
    </source>
</evidence>
<dbReference type="InterPro" id="IPR001412">
    <property type="entry name" value="aa-tRNA-synth_I_CS"/>
</dbReference>
<evidence type="ECO:0000259" key="14">
    <source>
        <dbReference type="SMART" id="SM01016"/>
    </source>
</evidence>
<name>F8E7J7_FLESM</name>
<keyword evidence="9 11" id="KW-0030">Aminoacyl-tRNA synthetase</keyword>
<feature type="domain" description="Arginyl tRNA synthetase N-terminal" evidence="14">
    <location>
        <begin position="3"/>
        <end position="86"/>
    </location>
</feature>
<evidence type="ECO:0000256" key="9">
    <source>
        <dbReference type="ARBA" id="ARBA00023146"/>
    </source>
</evidence>
<evidence type="ECO:0000256" key="4">
    <source>
        <dbReference type="ARBA" id="ARBA00022490"/>
    </source>
</evidence>
<dbReference type="EMBL" id="CP002858">
    <property type="protein sequence ID" value="AEI14984.1"/>
    <property type="molecule type" value="Genomic_DNA"/>
</dbReference>
<reference evidence="15 16" key="1">
    <citation type="journal article" date="2011" name="Stand. Genomic Sci.">
        <title>Genome sequence of the moderately thermophilic halophile Flexistipes sinusarabici strain (MAS10).</title>
        <authorList>
            <person name="Lapidus A."/>
            <person name="Chertkov O."/>
            <person name="Nolan M."/>
            <person name="Lucas S."/>
            <person name="Hammon N."/>
            <person name="Deshpande S."/>
            <person name="Cheng J.F."/>
            <person name="Tapia R."/>
            <person name="Han C."/>
            <person name="Goodwin L."/>
            <person name="Pitluck S."/>
            <person name="Liolios K."/>
            <person name="Pagani I."/>
            <person name="Ivanova N."/>
            <person name="Huntemann M."/>
            <person name="Mavromatis K."/>
            <person name="Mikhailova N."/>
            <person name="Pati A."/>
            <person name="Chen A."/>
            <person name="Palaniappan K."/>
            <person name="Land M."/>
            <person name="Hauser L."/>
            <person name="Brambilla E.M."/>
            <person name="Rohde M."/>
            <person name="Abt B."/>
            <person name="Spring S."/>
            <person name="Goker M."/>
            <person name="Bristow J."/>
            <person name="Eisen J.A."/>
            <person name="Markowitz V."/>
            <person name="Hugenholtz P."/>
            <person name="Kyrpides N.C."/>
            <person name="Klenk H.P."/>
            <person name="Woyke T."/>
        </authorList>
    </citation>
    <scope>NUCLEOTIDE SEQUENCE [LARGE SCALE GENOMIC DNA]</scope>
    <source>
        <strain evidence="16">DSM 4947 / MAS 10</strain>
    </source>
</reference>
<dbReference type="EC" id="6.1.1.19" evidence="11"/>
<dbReference type="InterPro" id="IPR008909">
    <property type="entry name" value="DALR_anticod-bd"/>
</dbReference>
<keyword evidence="6 11" id="KW-0547">Nucleotide-binding</keyword>
<dbReference type="InterPro" id="IPR035684">
    <property type="entry name" value="ArgRS_core"/>
</dbReference>
<gene>
    <name evidence="11" type="primary">argS</name>
    <name evidence="15" type="ordered locus">Flexsi_1333</name>
</gene>
<keyword evidence="7 11" id="KW-0067">ATP-binding</keyword>
<dbReference type="Gene3D" id="1.10.730.10">
    <property type="entry name" value="Isoleucyl-tRNA Synthetase, Domain 1"/>
    <property type="match status" value="1"/>
</dbReference>
<dbReference type="PANTHER" id="PTHR11956:SF5">
    <property type="entry name" value="ARGININE--TRNA LIGASE, CYTOPLASMIC"/>
    <property type="match status" value="1"/>
</dbReference>
<evidence type="ECO:0000256" key="2">
    <source>
        <dbReference type="ARBA" id="ARBA00005594"/>
    </source>
</evidence>
<evidence type="ECO:0000256" key="1">
    <source>
        <dbReference type="ARBA" id="ARBA00004496"/>
    </source>
</evidence>
<dbReference type="STRING" id="717231.Flexsi_1333"/>
<feature type="short sequence motif" description="'HIGH' region" evidence="11">
    <location>
        <begin position="122"/>
        <end position="132"/>
    </location>
</feature>
<dbReference type="SUPFAM" id="SSF52374">
    <property type="entry name" value="Nucleotidylyl transferase"/>
    <property type="match status" value="1"/>
</dbReference>
<dbReference type="Proteomes" id="UP000006621">
    <property type="component" value="Chromosome"/>
</dbReference>
<dbReference type="Gene3D" id="3.30.1360.70">
    <property type="entry name" value="Arginyl tRNA synthetase N-terminal domain"/>
    <property type="match status" value="1"/>
</dbReference>
<dbReference type="SUPFAM" id="SSF47323">
    <property type="entry name" value="Anticodon-binding domain of a subclass of class I aminoacyl-tRNA synthetases"/>
    <property type="match status" value="1"/>
</dbReference>
<dbReference type="Gene3D" id="3.40.50.620">
    <property type="entry name" value="HUPs"/>
    <property type="match status" value="1"/>
</dbReference>
<dbReference type="Pfam" id="PF03485">
    <property type="entry name" value="Arg_tRNA_synt_N"/>
    <property type="match status" value="1"/>
</dbReference>
<evidence type="ECO:0000256" key="7">
    <source>
        <dbReference type="ARBA" id="ARBA00022840"/>
    </source>
</evidence>
<dbReference type="FunFam" id="3.40.50.620:FF:000062">
    <property type="entry name" value="Arginine--tRNA ligase"/>
    <property type="match status" value="1"/>
</dbReference>
<evidence type="ECO:0000256" key="12">
    <source>
        <dbReference type="RuleBase" id="RU363038"/>
    </source>
</evidence>
<evidence type="ECO:0000256" key="8">
    <source>
        <dbReference type="ARBA" id="ARBA00022917"/>
    </source>
</evidence>
<dbReference type="InterPro" id="IPR005148">
    <property type="entry name" value="Arg-tRNA-synth_N"/>
</dbReference>
<dbReference type="eggNOG" id="COG0018">
    <property type="taxonomic scope" value="Bacteria"/>
</dbReference>
<comment type="catalytic activity">
    <reaction evidence="10 11">
        <text>tRNA(Arg) + L-arginine + ATP = L-arginyl-tRNA(Arg) + AMP + diphosphate</text>
        <dbReference type="Rhea" id="RHEA:20301"/>
        <dbReference type="Rhea" id="RHEA-COMP:9658"/>
        <dbReference type="Rhea" id="RHEA-COMP:9673"/>
        <dbReference type="ChEBI" id="CHEBI:30616"/>
        <dbReference type="ChEBI" id="CHEBI:32682"/>
        <dbReference type="ChEBI" id="CHEBI:33019"/>
        <dbReference type="ChEBI" id="CHEBI:78442"/>
        <dbReference type="ChEBI" id="CHEBI:78513"/>
        <dbReference type="ChEBI" id="CHEBI:456215"/>
        <dbReference type="EC" id="6.1.1.19"/>
    </reaction>
</comment>
<proteinExistence type="inferred from homology"/>
<comment type="similarity">
    <text evidence="2 11 12">Belongs to the class-I aminoacyl-tRNA synthetase family.</text>
</comment>
<dbReference type="RefSeq" id="WP_013886468.1">
    <property type="nucleotide sequence ID" value="NC_015672.1"/>
</dbReference>
<protein>
    <recommendedName>
        <fullName evidence="11">Arginine--tRNA ligase</fullName>
        <ecNumber evidence="11">6.1.1.19</ecNumber>
    </recommendedName>
    <alternativeName>
        <fullName evidence="11">Arginyl-tRNA synthetase</fullName>
        <shortName evidence="11">ArgRS</shortName>
    </alternativeName>
</protein>
<evidence type="ECO:0000259" key="13">
    <source>
        <dbReference type="SMART" id="SM00836"/>
    </source>
</evidence>
<dbReference type="GO" id="GO:0006420">
    <property type="term" value="P:arginyl-tRNA aminoacylation"/>
    <property type="evidence" value="ECO:0007669"/>
    <property type="project" value="UniProtKB-UniRule"/>
</dbReference>
<evidence type="ECO:0000313" key="15">
    <source>
        <dbReference type="EMBL" id="AEI14984.1"/>
    </source>
</evidence>
<dbReference type="InterPro" id="IPR014729">
    <property type="entry name" value="Rossmann-like_a/b/a_fold"/>
</dbReference>
<dbReference type="PRINTS" id="PR01038">
    <property type="entry name" value="TRNASYNTHARG"/>
</dbReference>
<dbReference type="HOGENOM" id="CLU_006406_0_1_0"/>
<feature type="domain" description="DALR anticodon binding" evidence="13">
    <location>
        <begin position="427"/>
        <end position="546"/>
    </location>
</feature>
<dbReference type="Pfam" id="PF00750">
    <property type="entry name" value="tRNA-synt_1d"/>
    <property type="match status" value="1"/>
</dbReference>
<dbReference type="PROSITE" id="PS00178">
    <property type="entry name" value="AA_TRNA_LIGASE_I"/>
    <property type="match status" value="1"/>
</dbReference>
<comment type="subunit">
    <text evidence="3 11">Monomer.</text>
</comment>
<dbReference type="SMART" id="SM00836">
    <property type="entry name" value="DALR_1"/>
    <property type="match status" value="1"/>
</dbReference>
<evidence type="ECO:0000256" key="11">
    <source>
        <dbReference type="HAMAP-Rule" id="MF_00123"/>
    </source>
</evidence>
<dbReference type="PANTHER" id="PTHR11956">
    <property type="entry name" value="ARGINYL-TRNA SYNTHETASE"/>
    <property type="match status" value="1"/>
</dbReference>
<keyword evidence="5 11" id="KW-0436">Ligase</keyword>
<dbReference type="InterPro" id="IPR036695">
    <property type="entry name" value="Arg-tRNA-synth_N_sf"/>
</dbReference>
<dbReference type="SUPFAM" id="SSF55190">
    <property type="entry name" value="Arginyl-tRNA synthetase (ArgRS), N-terminal 'additional' domain"/>
    <property type="match status" value="1"/>
</dbReference>
<organism evidence="15 16">
    <name type="scientific">Flexistipes sinusarabici (strain ATCC 49648 / DSM 4947 / MAS 10)</name>
    <dbReference type="NCBI Taxonomy" id="717231"/>
    <lineage>
        <taxon>Bacteria</taxon>
        <taxon>Pseudomonadati</taxon>
        <taxon>Deferribacterota</taxon>
        <taxon>Deferribacteres</taxon>
        <taxon>Deferribacterales</taxon>
        <taxon>Flexistipitaceae</taxon>
        <taxon>Flexistipes</taxon>
    </lineage>
</organism>